<dbReference type="AlphaFoldDB" id="A0A1A9LGN5"/>
<dbReference type="RefSeq" id="WP_068761193.1">
    <property type="nucleotide sequence ID" value="NZ_LXIE01000005.1"/>
</dbReference>
<dbReference type="OrthoDB" id="9765957at2"/>
<name>A0A1A9LGN5_9FLAO</name>
<dbReference type="EMBL" id="LXIE01000005">
    <property type="protein sequence ID" value="OAD92046.1"/>
    <property type="molecule type" value="Genomic_DNA"/>
</dbReference>
<gene>
    <name evidence="1" type="ORF">A7A78_09875</name>
</gene>
<protein>
    <recommendedName>
        <fullName evidence="3">DUF1566 domain-containing protein</fullName>
    </recommendedName>
</protein>
<organism evidence="1 2">
    <name type="scientific">Aequorivita soesokkakensis</name>
    <dbReference type="NCBI Taxonomy" id="1385699"/>
    <lineage>
        <taxon>Bacteria</taxon>
        <taxon>Pseudomonadati</taxon>
        <taxon>Bacteroidota</taxon>
        <taxon>Flavobacteriia</taxon>
        <taxon>Flavobacteriales</taxon>
        <taxon>Flavobacteriaceae</taxon>
        <taxon>Aequorivita</taxon>
    </lineage>
</organism>
<sequence>MISIPKPIIKSILFGLLIISYSCSKDPENIVEIEEADTNDCFKIGDEFQGGIVFYIDATNEHGLIAATEDQSSGAIWGCPETTDPIANQRDIGFGNANTNAIVNNCAEVNTSAKICSELILNGYDDWFLPTVHELELLYHNRNLVGGFSSTNYSSSSEGKNNDGIYKDVISIDFGLNPVHADRQQPIDKTTPLAVRAIRKF</sequence>
<accession>A0A1A9LGN5</accession>
<dbReference type="PROSITE" id="PS51257">
    <property type="entry name" value="PROKAR_LIPOPROTEIN"/>
    <property type="match status" value="1"/>
</dbReference>
<keyword evidence="2" id="KW-1185">Reference proteome</keyword>
<evidence type="ECO:0000313" key="1">
    <source>
        <dbReference type="EMBL" id="OAD92046.1"/>
    </source>
</evidence>
<reference evidence="1 2" key="1">
    <citation type="submission" date="2016-05" db="EMBL/GenBank/DDBJ databases">
        <title>Genome sequencing of Vitellibacter soesokkakensis RSSK-12.</title>
        <authorList>
            <person name="Thevarajoo S."/>
            <person name="Selvaratnam C."/>
            <person name="Goh K.M."/>
            <person name="Chan K.-G."/>
            <person name="Chong C.S."/>
        </authorList>
    </citation>
    <scope>NUCLEOTIDE SEQUENCE [LARGE SCALE GENOMIC DNA]</scope>
    <source>
        <strain evidence="1 2">RSSK-12</strain>
    </source>
</reference>
<dbReference type="STRING" id="1385699.A7A78_09875"/>
<proteinExistence type="predicted"/>
<evidence type="ECO:0008006" key="3">
    <source>
        <dbReference type="Google" id="ProtNLM"/>
    </source>
</evidence>
<comment type="caution">
    <text evidence="1">The sequence shown here is derived from an EMBL/GenBank/DDBJ whole genome shotgun (WGS) entry which is preliminary data.</text>
</comment>
<dbReference type="Proteomes" id="UP000077552">
    <property type="component" value="Unassembled WGS sequence"/>
</dbReference>
<evidence type="ECO:0000313" key="2">
    <source>
        <dbReference type="Proteomes" id="UP000077552"/>
    </source>
</evidence>